<evidence type="ECO:0000313" key="3">
    <source>
        <dbReference type="Proteomes" id="UP001152321"/>
    </source>
</evidence>
<dbReference type="GO" id="GO:0016779">
    <property type="term" value="F:nucleotidyltransferase activity"/>
    <property type="evidence" value="ECO:0007669"/>
    <property type="project" value="UniProtKB-KW"/>
</dbReference>
<dbReference type="EMBL" id="JANRMI010000001">
    <property type="protein sequence ID" value="MDG0815474.1"/>
    <property type="molecule type" value="Genomic_DNA"/>
</dbReference>
<reference evidence="2" key="1">
    <citation type="submission" date="2022-08" db="EMBL/GenBank/DDBJ databases">
        <title>Novel Bdellovibrio Species Isolated from Svalbard: Designation Bdellovibrio svalbardensis.</title>
        <authorList>
            <person name="Mitchell R.J."/>
            <person name="Choi S.Y."/>
        </authorList>
    </citation>
    <scope>NUCLEOTIDE SEQUENCE</scope>
    <source>
        <strain evidence="2">PAP01</strain>
    </source>
</reference>
<keyword evidence="2" id="KW-0808">Transferase</keyword>
<accession>A0ABT6DF54</accession>
<protein>
    <submittedName>
        <fullName evidence="2">ThiF family adenylyltransferase</fullName>
    </submittedName>
</protein>
<feature type="domain" description="THIF-type NAD/FAD binding fold" evidence="1">
    <location>
        <begin position="10"/>
        <end position="264"/>
    </location>
</feature>
<dbReference type="InterPro" id="IPR000594">
    <property type="entry name" value="ThiF_NAD_FAD-bd"/>
</dbReference>
<dbReference type="InterPro" id="IPR045886">
    <property type="entry name" value="ThiF/MoeB/HesA"/>
</dbReference>
<gene>
    <name evidence="2" type="ORF">NWE73_03805</name>
</gene>
<dbReference type="SUPFAM" id="SSF69572">
    <property type="entry name" value="Activating enzymes of the ubiquitin-like proteins"/>
    <property type="match status" value="1"/>
</dbReference>
<evidence type="ECO:0000313" key="2">
    <source>
        <dbReference type="EMBL" id="MDG0815474.1"/>
    </source>
</evidence>
<keyword evidence="2" id="KW-0548">Nucleotidyltransferase</keyword>
<dbReference type="Proteomes" id="UP001152321">
    <property type="component" value="Unassembled WGS sequence"/>
</dbReference>
<sequence length="288" mass="32120">MFSYDEFVTRNLGFITEEEQAKLRQSTIFIPGVGGMGGAALACLARCGVGKFIIADIDTFEVSNFNRQIFSNLDTVGESKAEVSRQALLKINPELQLEVLGGEWPDRLSEILPKVDLVINGCDDVRATLLLMRAGRDHGKTVIDAFASTLPNVYVVRPSDPRPEEFLRFPSVGLRPEGLTDAMVKECSGLEMEYVLTHSSTSENVVLKYAAEMITGKRKRISLAPMVWGTGIMMSYEALKILLNKKTSASHKGIFWNPWKMRVEKPLRFPLSVIKRSFVRKFLQSLAG</sequence>
<dbReference type="Gene3D" id="3.40.50.720">
    <property type="entry name" value="NAD(P)-binding Rossmann-like Domain"/>
    <property type="match status" value="1"/>
</dbReference>
<organism evidence="2 3">
    <name type="scientific">Bdellovibrio svalbardensis</name>
    <dbReference type="NCBI Taxonomy" id="2972972"/>
    <lineage>
        <taxon>Bacteria</taxon>
        <taxon>Pseudomonadati</taxon>
        <taxon>Bdellovibrionota</taxon>
        <taxon>Bdellovibrionia</taxon>
        <taxon>Bdellovibrionales</taxon>
        <taxon>Pseudobdellovibrionaceae</taxon>
        <taxon>Bdellovibrio</taxon>
    </lineage>
</organism>
<keyword evidence="3" id="KW-1185">Reference proteome</keyword>
<evidence type="ECO:0000259" key="1">
    <source>
        <dbReference type="Pfam" id="PF00899"/>
    </source>
</evidence>
<comment type="caution">
    <text evidence="2">The sequence shown here is derived from an EMBL/GenBank/DDBJ whole genome shotgun (WGS) entry which is preliminary data.</text>
</comment>
<dbReference type="Pfam" id="PF00899">
    <property type="entry name" value="ThiF"/>
    <property type="match status" value="1"/>
</dbReference>
<dbReference type="PANTHER" id="PTHR43267">
    <property type="entry name" value="TRNA THREONYLCARBAMOYLADENOSINE DEHYDRATASE"/>
    <property type="match status" value="1"/>
</dbReference>
<dbReference type="PANTHER" id="PTHR43267:SF1">
    <property type="entry name" value="TRNA THREONYLCARBAMOYLADENOSINE DEHYDRATASE"/>
    <property type="match status" value="1"/>
</dbReference>
<dbReference type="RefSeq" id="WP_277576949.1">
    <property type="nucleotide sequence ID" value="NZ_JANRMI010000001.1"/>
</dbReference>
<proteinExistence type="predicted"/>
<name>A0ABT6DF54_9BACT</name>
<dbReference type="InterPro" id="IPR035985">
    <property type="entry name" value="Ubiquitin-activating_enz"/>
</dbReference>